<dbReference type="KEGG" id="acan:ACA1_082540"/>
<dbReference type="Proteomes" id="UP000011083">
    <property type="component" value="Unassembled WGS sequence"/>
</dbReference>
<feature type="compositionally biased region" description="Basic and acidic residues" evidence="1">
    <location>
        <begin position="116"/>
        <end position="130"/>
    </location>
</feature>
<accession>L8GQ46</accession>
<reference evidence="2 3" key="1">
    <citation type="journal article" date="2013" name="Genome Biol.">
        <title>Genome of Acanthamoeba castellanii highlights extensive lateral gene transfer and early evolution of tyrosine kinase signaling.</title>
        <authorList>
            <person name="Clarke M."/>
            <person name="Lohan A.J."/>
            <person name="Liu B."/>
            <person name="Lagkouvardos I."/>
            <person name="Roy S."/>
            <person name="Zafar N."/>
            <person name="Bertelli C."/>
            <person name="Schilde C."/>
            <person name="Kianianmomeni A."/>
            <person name="Burglin T.R."/>
            <person name="Frech C."/>
            <person name="Turcotte B."/>
            <person name="Kopec K.O."/>
            <person name="Synnott J.M."/>
            <person name="Choo C."/>
            <person name="Paponov I."/>
            <person name="Finkler A."/>
            <person name="Soon Heng Tan C."/>
            <person name="Hutchins A.P."/>
            <person name="Weinmeier T."/>
            <person name="Rattei T."/>
            <person name="Chu J.S."/>
            <person name="Gimenez G."/>
            <person name="Irimia M."/>
            <person name="Rigden D.J."/>
            <person name="Fitzpatrick D.A."/>
            <person name="Lorenzo-Morales J."/>
            <person name="Bateman A."/>
            <person name="Chiu C.H."/>
            <person name="Tang P."/>
            <person name="Hegemann P."/>
            <person name="Fromm H."/>
            <person name="Raoult D."/>
            <person name="Greub G."/>
            <person name="Miranda-Saavedra D."/>
            <person name="Chen N."/>
            <person name="Nash P."/>
            <person name="Ginger M.L."/>
            <person name="Horn M."/>
            <person name="Schaap P."/>
            <person name="Caler L."/>
            <person name="Loftus B."/>
        </authorList>
    </citation>
    <scope>NUCLEOTIDE SEQUENCE [LARGE SCALE GENOMIC DNA]</scope>
    <source>
        <strain evidence="2 3">Neff</strain>
    </source>
</reference>
<proteinExistence type="predicted"/>
<dbReference type="EMBL" id="KB008064">
    <property type="protein sequence ID" value="ELR14251.1"/>
    <property type="molecule type" value="Genomic_DNA"/>
</dbReference>
<dbReference type="VEuPathDB" id="AmoebaDB:ACA1_082540"/>
<dbReference type="GeneID" id="14914831"/>
<protein>
    <submittedName>
        <fullName evidence="2">Uncharacterized protein</fullName>
    </submittedName>
</protein>
<sequence length="253" mass="29553">MTSEEHARHKPTCWPSSAPRDCTKRTYSERWKKSRGIRVRRRSSGFDHSVWRGSRVTFDDALMLLGRSSTTAWPKTWKFWTASSRTARPARETPPPSMKQRSWPRCSRPPRKRAAMRQDKKKEEEGEKRLSQQPIRLYRRMPQSREPRATREAKGKERVHEWEATIEAALLAAHRGDFDESKVVREHERRKTRFGSELAQQMRNLELKTDEMRRELEGVEGYAPFCPSCFRPIVAPCLCRLDDGSSDLATISP</sequence>
<name>L8GQ46_ACACF</name>
<feature type="region of interest" description="Disordered" evidence="1">
    <location>
        <begin position="84"/>
        <end position="157"/>
    </location>
</feature>
<gene>
    <name evidence="2" type="ORF">ACA1_082540</name>
</gene>
<evidence type="ECO:0000313" key="3">
    <source>
        <dbReference type="Proteomes" id="UP000011083"/>
    </source>
</evidence>
<feature type="compositionally biased region" description="Basic and acidic residues" evidence="1">
    <location>
        <begin position="143"/>
        <end position="157"/>
    </location>
</feature>
<dbReference type="RefSeq" id="XP_004336264.1">
    <property type="nucleotide sequence ID" value="XM_004336216.1"/>
</dbReference>
<feature type="region of interest" description="Disordered" evidence="1">
    <location>
        <begin position="1"/>
        <end position="22"/>
    </location>
</feature>
<evidence type="ECO:0000256" key="1">
    <source>
        <dbReference type="SAM" id="MobiDB-lite"/>
    </source>
</evidence>
<organism evidence="2 3">
    <name type="scientific">Acanthamoeba castellanii (strain ATCC 30010 / Neff)</name>
    <dbReference type="NCBI Taxonomy" id="1257118"/>
    <lineage>
        <taxon>Eukaryota</taxon>
        <taxon>Amoebozoa</taxon>
        <taxon>Discosea</taxon>
        <taxon>Longamoebia</taxon>
        <taxon>Centramoebida</taxon>
        <taxon>Acanthamoebidae</taxon>
        <taxon>Acanthamoeba</taxon>
    </lineage>
</organism>
<evidence type="ECO:0000313" key="2">
    <source>
        <dbReference type="EMBL" id="ELR14251.1"/>
    </source>
</evidence>
<keyword evidence="3" id="KW-1185">Reference proteome</keyword>
<dbReference type="AlphaFoldDB" id="L8GQ46"/>